<dbReference type="EMBL" id="CP104557">
    <property type="protein sequence ID" value="UXH41168.1"/>
    <property type="molecule type" value="Genomic_DNA"/>
</dbReference>
<evidence type="ECO:0000313" key="2">
    <source>
        <dbReference type="Proteomes" id="UP001064504"/>
    </source>
</evidence>
<dbReference type="RefSeq" id="WP_261744998.1">
    <property type="nucleotide sequence ID" value="NZ_CP104557.1"/>
</dbReference>
<reference evidence="1" key="1">
    <citation type="submission" date="2022-09" db="EMBL/GenBank/DDBJ databases">
        <title>Complete genome sequence of Pseudomonas promysalinigenes strain RL-WG26, a newly isolated PGPR with the potential for plant salinity stress alleviation.</title>
        <authorList>
            <person name="Ren L."/>
            <person name="Wang G."/>
            <person name="Hu H."/>
        </authorList>
    </citation>
    <scope>NUCLEOTIDE SEQUENCE</scope>
    <source>
        <strain evidence="1">RL-WG26</strain>
    </source>
</reference>
<keyword evidence="2" id="KW-1185">Reference proteome</keyword>
<sequence length="58" mass="6185">MPAPGVLAVLASSRVNPLPRARYRFAGCALPVGGFNREEAFIARSTDSWNALPGLLDD</sequence>
<name>A0ABY6ATZ3_9PSED</name>
<protein>
    <submittedName>
        <fullName evidence="1">Uncharacterized protein</fullName>
    </submittedName>
</protein>
<accession>A0ABY6ATZ3</accession>
<dbReference type="Proteomes" id="UP001064504">
    <property type="component" value="Chromosome"/>
</dbReference>
<gene>
    <name evidence="1" type="ORF">N5C08_06405</name>
</gene>
<proteinExistence type="predicted"/>
<organism evidence="1 2">
    <name type="scientific">Pseudomonas promysalinigenes</name>
    <dbReference type="NCBI Taxonomy" id="485898"/>
    <lineage>
        <taxon>Bacteria</taxon>
        <taxon>Pseudomonadati</taxon>
        <taxon>Pseudomonadota</taxon>
        <taxon>Gammaproteobacteria</taxon>
        <taxon>Pseudomonadales</taxon>
        <taxon>Pseudomonadaceae</taxon>
        <taxon>Pseudomonas</taxon>
    </lineage>
</organism>
<evidence type="ECO:0000313" key="1">
    <source>
        <dbReference type="EMBL" id="UXH41168.1"/>
    </source>
</evidence>